<evidence type="ECO:0000256" key="1">
    <source>
        <dbReference type="SAM" id="Phobius"/>
    </source>
</evidence>
<protein>
    <submittedName>
        <fullName evidence="4">FecR family protein</fullName>
    </submittedName>
</protein>
<keyword evidence="1" id="KW-1133">Transmembrane helix</keyword>
<dbReference type="GO" id="GO:0016989">
    <property type="term" value="F:sigma factor antagonist activity"/>
    <property type="evidence" value="ECO:0007669"/>
    <property type="project" value="TreeGrafter"/>
</dbReference>
<dbReference type="Pfam" id="PF16344">
    <property type="entry name" value="FecR_C"/>
    <property type="match status" value="1"/>
</dbReference>
<proteinExistence type="predicted"/>
<accession>A0A4Q0MGQ5</accession>
<dbReference type="EMBL" id="RXOC01000001">
    <property type="protein sequence ID" value="RXF72443.1"/>
    <property type="molecule type" value="Genomic_DNA"/>
</dbReference>
<name>A0A4Q0MGQ5_9SPHI</name>
<keyword evidence="1" id="KW-0812">Transmembrane</keyword>
<keyword evidence="1" id="KW-0472">Membrane</keyword>
<dbReference type="Gene3D" id="3.55.50.30">
    <property type="match status" value="1"/>
</dbReference>
<dbReference type="PANTHER" id="PTHR30273:SF2">
    <property type="entry name" value="PROTEIN FECR"/>
    <property type="match status" value="1"/>
</dbReference>
<gene>
    <name evidence="4" type="ORF">EKH83_01600</name>
</gene>
<feature type="domain" description="Protein FecR C-terminal" evidence="3">
    <location>
        <begin position="294"/>
        <end position="361"/>
    </location>
</feature>
<dbReference type="PANTHER" id="PTHR30273">
    <property type="entry name" value="PERIPLASMIC SIGNAL SENSOR AND SIGMA FACTOR ACTIVATOR FECR-RELATED"/>
    <property type="match status" value="1"/>
</dbReference>
<comment type="caution">
    <text evidence="4">The sequence shown here is derived from an EMBL/GenBank/DDBJ whole genome shotgun (WGS) entry which is preliminary data.</text>
</comment>
<evidence type="ECO:0000259" key="3">
    <source>
        <dbReference type="Pfam" id="PF16344"/>
    </source>
</evidence>
<dbReference type="RefSeq" id="WP_128767629.1">
    <property type="nucleotide sequence ID" value="NZ_RXOC01000001.1"/>
</dbReference>
<dbReference type="Pfam" id="PF04773">
    <property type="entry name" value="FecR"/>
    <property type="match status" value="1"/>
</dbReference>
<evidence type="ECO:0000313" key="4">
    <source>
        <dbReference type="EMBL" id="RXF72443.1"/>
    </source>
</evidence>
<dbReference type="AlphaFoldDB" id="A0A4Q0MGQ5"/>
<dbReference type="InterPro" id="IPR012373">
    <property type="entry name" value="Ferrdict_sens_TM"/>
</dbReference>
<dbReference type="Gene3D" id="2.60.120.1440">
    <property type="match status" value="1"/>
</dbReference>
<evidence type="ECO:0000313" key="5">
    <source>
        <dbReference type="Proteomes" id="UP000290848"/>
    </source>
</evidence>
<sequence>MKEYSKYTTTDFLLDDSFVKWVKSGCSEESHWSVWTLQHSGNEQEFTRAKEIILSAKIVPVRKLNAGEIKAIVDRVNERIETAGVEEDEQVLPRKTGWMPWLKVAAAVLLIASITTLLYNYNAVVSGSYTNENAIEDVNIVIREAGVIKLPDGTSVLLKQGSSIQYPQRFTKHTRQIHLQGEAYFEVKKESSRPFIVNTDEMVIRVLGTSFFVRAYKTEKQVSVTVTTGKVSVVNKNHLYGNARQTEDDSDINKKEILLVSNQELILNKGNLKLKKLELSQPLALSQEVAKTTFNFVETPFSEAIGTVSKAYDIPIIYDENIFSDCPLTASLTNQSFYEKLTLICKAVEATFVVQDGKIVIKGKGCKIN</sequence>
<dbReference type="Proteomes" id="UP000290848">
    <property type="component" value="Unassembled WGS sequence"/>
</dbReference>
<reference evidence="4 5" key="1">
    <citation type="submission" date="2018-12" db="EMBL/GenBank/DDBJ databases">
        <title>The Draft Genome Sequence of the Soil Bacterium Pedobacter tournemirensis R1.</title>
        <authorList>
            <person name="He J."/>
        </authorList>
    </citation>
    <scope>NUCLEOTIDE SEQUENCE [LARGE SCALE GENOMIC DNA]</scope>
    <source>
        <strain evidence="4 5">R1</strain>
    </source>
</reference>
<organism evidence="4 5">
    <name type="scientific">Arcticibacter tournemirensis</name>
    <dbReference type="NCBI Taxonomy" id="699437"/>
    <lineage>
        <taxon>Bacteria</taxon>
        <taxon>Pseudomonadati</taxon>
        <taxon>Bacteroidota</taxon>
        <taxon>Sphingobacteriia</taxon>
        <taxon>Sphingobacteriales</taxon>
        <taxon>Sphingobacteriaceae</taxon>
        <taxon>Arcticibacter</taxon>
    </lineage>
</organism>
<feature type="domain" description="FecR protein" evidence="2">
    <location>
        <begin position="147"/>
        <end position="231"/>
    </location>
</feature>
<dbReference type="PIRSF" id="PIRSF018266">
    <property type="entry name" value="FecR"/>
    <property type="match status" value="1"/>
</dbReference>
<evidence type="ECO:0000259" key="2">
    <source>
        <dbReference type="Pfam" id="PF04773"/>
    </source>
</evidence>
<feature type="transmembrane region" description="Helical" evidence="1">
    <location>
        <begin position="101"/>
        <end position="121"/>
    </location>
</feature>
<dbReference type="InterPro" id="IPR006860">
    <property type="entry name" value="FecR"/>
</dbReference>
<dbReference type="InterPro" id="IPR032508">
    <property type="entry name" value="FecR_C"/>
</dbReference>